<comment type="caution">
    <text evidence="5">The sequence shown here is derived from an EMBL/GenBank/DDBJ whole genome shotgun (WGS) entry which is preliminary data.</text>
</comment>
<dbReference type="Proteomes" id="UP001195483">
    <property type="component" value="Unassembled WGS sequence"/>
</dbReference>
<evidence type="ECO:0000313" key="5">
    <source>
        <dbReference type="EMBL" id="KAK3593338.1"/>
    </source>
</evidence>
<dbReference type="InterPro" id="IPR025714">
    <property type="entry name" value="Methyltranfer_dom"/>
</dbReference>
<keyword evidence="6" id="KW-1185">Reference proteome</keyword>
<protein>
    <recommendedName>
        <fullName evidence="4">Methyltransferase domain-containing protein</fullName>
    </recommendedName>
</protein>
<sequence length="247" mass="29036">MMQIWLRQTLSYFRKLSPSMSRQFILSRSTYDDSFLSKREYWLQNYNEKQTKKRMEWLLDDTDEFVQVILSFLSTHLQQTRKDYLHIIDFGCGTSSILLQLQKEIYFPSNLWCLDYVTKCLQDQRHNFIQTCHNSSKCKVYFLTADVTALPFRDRLFDVMIDKGTLDSVLKDKKNGIELAMHMLKEAIRTLAPGGILLQVTDEDPDCRLTLLDKIIILHDNLSVSFKSFGNSYGTECFMFTITKKII</sequence>
<dbReference type="GO" id="GO:0008168">
    <property type="term" value="F:methyltransferase activity"/>
    <property type="evidence" value="ECO:0007669"/>
    <property type="project" value="UniProtKB-KW"/>
</dbReference>
<dbReference type="InterPro" id="IPR029063">
    <property type="entry name" value="SAM-dependent_MTases_sf"/>
</dbReference>
<accession>A0AAE0VWL8</accession>
<reference evidence="5" key="3">
    <citation type="submission" date="2023-05" db="EMBL/GenBank/DDBJ databases">
        <authorList>
            <person name="Smith C.H."/>
        </authorList>
    </citation>
    <scope>NUCLEOTIDE SEQUENCE</scope>
    <source>
        <strain evidence="5">CHS0354</strain>
        <tissue evidence="5">Mantle</tissue>
    </source>
</reference>
<organism evidence="5 6">
    <name type="scientific">Potamilus streckersoni</name>
    <dbReference type="NCBI Taxonomy" id="2493646"/>
    <lineage>
        <taxon>Eukaryota</taxon>
        <taxon>Metazoa</taxon>
        <taxon>Spiralia</taxon>
        <taxon>Lophotrochozoa</taxon>
        <taxon>Mollusca</taxon>
        <taxon>Bivalvia</taxon>
        <taxon>Autobranchia</taxon>
        <taxon>Heteroconchia</taxon>
        <taxon>Palaeoheterodonta</taxon>
        <taxon>Unionida</taxon>
        <taxon>Unionoidea</taxon>
        <taxon>Unionidae</taxon>
        <taxon>Ambleminae</taxon>
        <taxon>Lampsilini</taxon>
        <taxon>Potamilus</taxon>
    </lineage>
</organism>
<evidence type="ECO:0000256" key="1">
    <source>
        <dbReference type="ARBA" id="ARBA00008361"/>
    </source>
</evidence>
<dbReference type="SUPFAM" id="SSF53335">
    <property type="entry name" value="S-adenosyl-L-methionine-dependent methyltransferases"/>
    <property type="match status" value="1"/>
</dbReference>
<dbReference type="Pfam" id="PF13847">
    <property type="entry name" value="Methyltransf_31"/>
    <property type="match status" value="1"/>
</dbReference>
<dbReference type="PANTHER" id="PTHR12176:SF83">
    <property type="entry name" value="CITRATE SYNTHASE-LYSINE N-METHYLTRANSFERASE CSKMT, MITOCHONDRIAL"/>
    <property type="match status" value="1"/>
</dbReference>
<dbReference type="PANTHER" id="PTHR12176">
    <property type="entry name" value="SAM-DEPENDENT METHYLTRANSFERASE SUPERFAMILY PROTEIN"/>
    <property type="match status" value="1"/>
</dbReference>
<keyword evidence="2" id="KW-0489">Methyltransferase</keyword>
<reference evidence="5" key="1">
    <citation type="journal article" date="2021" name="Genome Biol. Evol.">
        <title>A High-Quality Reference Genome for a Parasitic Bivalve with Doubly Uniparental Inheritance (Bivalvia: Unionida).</title>
        <authorList>
            <person name="Smith C.H."/>
        </authorList>
    </citation>
    <scope>NUCLEOTIDE SEQUENCE</scope>
    <source>
        <strain evidence="5">CHS0354</strain>
    </source>
</reference>
<evidence type="ECO:0000259" key="4">
    <source>
        <dbReference type="Pfam" id="PF13847"/>
    </source>
</evidence>
<feature type="domain" description="Methyltransferase" evidence="4">
    <location>
        <begin position="84"/>
        <end position="198"/>
    </location>
</feature>
<dbReference type="InterPro" id="IPR051419">
    <property type="entry name" value="Lys/N-term_MeTrsfase_sf"/>
</dbReference>
<dbReference type="Gene3D" id="3.40.50.150">
    <property type="entry name" value="Vaccinia Virus protein VP39"/>
    <property type="match status" value="1"/>
</dbReference>
<dbReference type="AlphaFoldDB" id="A0AAE0VWL8"/>
<dbReference type="CDD" id="cd02440">
    <property type="entry name" value="AdoMet_MTases"/>
    <property type="match status" value="1"/>
</dbReference>
<evidence type="ECO:0000313" key="6">
    <source>
        <dbReference type="Proteomes" id="UP001195483"/>
    </source>
</evidence>
<name>A0AAE0VWL8_9BIVA</name>
<comment type="similarity">
    <text evidence="1">Belongs to the methyltransferase superfamily.</text>
</comment>
<dbReference type="GO" id="GO:0032259">
    <property type="term" value="P:methylation"/>
    <property type="evidence" value="ECO:0007669"/>
    <property type="project" value="UniProtKB-KW"/>
</dbReference>
<evidence type="ECO:0000256" key="3">
    <source>
        <dbReference type="ARBA" id="ARBA00022679"/>
    </source>
</evidence>
<keyword evidence="3" id="KW-0808">Transferase</keyword>
<dbReference type="EMBL" id="JAEAOA010001877">
    <property type="protein sequence ID" value="KAK3593338.1"/>
    <property type="molecule type" value="Genomic_DNA"/>
</dbReference>
<reference evidence="5" key="2">
    <citation type="journal article" date="2021" name="Genome Biol. Evol.">
        <title>Developing a high-quality reference genome for a parasitic bivalve with doubly uniparental inheritance (Bivalvia: Unionida).</title>
        <authorList>
            <person name="Smith C.H."/>
        </authorList>
    </citation>
    <scope>NUCLEOTIDE SEQUENCE</scope>
    <source>
        <strain evidence="5">CHS0354</strain>
        <tissue evidence="5">Mantle</tissue>
    </source>
</reference>
<proteinExistence type="inferred from homology"/>
<gene>
    <name evidence="5" type="ORF">CHS0354_031400</name>
</gene>
<evidence type="ECO:0000256" key="2">
    <source>
        <dbReference type="ARBA" id="ARBA00022603"/>
    </source>
</evidence>